<gene>
    <name evidence="2" type="ORF">JGI1_00682</name>
</gene>
<evidence type="ECO:0000313" key="3">
    <source>
        <dbReference type="Proteomes" id="UP000320623"/>
    </source>
</evidence>
<dbReference type="AlphaFoldDB" id="A0A0S4MZ61"/>
<feature type="domain" description="HEPN" evidence="1">
    <location>
        <begin position="8"/>
        <end position="118"/>
    </location>
</feature>
<name>A0A0S4MZ61_9BACT</name>
<evidence type="ECO:0000313" key="2">
    <source>
        <dbReference type="EMBL" id="CUU03233.1"/>
    </source>
</evidence>
<dbReference type="Proteomes" id="UP000320623">
    <property type="component" value="Unassembled WGS sequence"/>
</dbReference>
<evidence type="ECO:0000259" key="1">
    <source>
        <dbReference type="PROSITE" id="PS50910"/>
    </source>
</evidence>
<dbReference type="EMBL" id="FAOO01000004">
    <property type="protein sequence ID" value="CUU03233.1"/>
    <property type="molecule type" value="Genomic_DNA"/>
</dbReference>
<reference evidence="3" key="1">
    <citation type="submission" date="2015-11" db="EMBL/GenBank/DDBJ databases">
        <authorList>
            <person name="Varghese N."/>
        </authorList>
    </citation>
    <scope>NUCLEOTIDE SEQUENCE [LARGE SCALE GENOMIC DNA]</scope>
</reference>
<protein>
    <submittedName>
        <fullName evidence="2">HEPN domain-containing protein</fullName>
    </submittedName>
</protein>
<keyword evidence="3" id="KW-1185">Reference proteome</keyword>
<dbReference type="OrthoDB" id="9885136at2"/>
<sequence length="131" mass="15524">MGKEEFLKKRAMEFYKLARRNFEDGFYNISAFEIEQACQLYLKYILFKKAGDYPKVHFLTILLEELHKAIGDIRIKEFLKENTLAFQSMESAYLSLRYLGKEYNRDEVESLLDFADKLVKFLGEVANEKLL</sequence>
<dbReference type="STRING" id="1643428.GCA_001442855_00664"/>
<proteinExistence type="predicted"/>
<dbReference type="SMART" id="SM00748">
    <property type="entry name" value="HEPN"/>
    <property type="match status" value="1"/>
</dbReference>
<accession>A0A0S4MZ61</accession>
<dbReference type="Gene3D" id="1.20.120.330">
    <property type="entry name" value="Nucleotidyltransferases domain 2"/>
    <property type="match status" value="1"/>
</dbReference>
<dbReference type="RefSeq" id="WP_140944473.1">
    <property type="nucleotide sequence ID" value="NZ_FAOO01000004.1"/>
</dbReference>
<dbReference type="InterPro" id="IPR007842">
    <property type="entry name" value="HEPN_dom"/>
</dbReference>
<dbReference type="Pfam" id="PF05168">
    <property type="entry name" value="HEPN"/>
    <property type="match status" value="1"/>
</dbReference>
<dbReference type="PROSITE" id="PS50910">
    <property type="entry name" value="HEPN"/>
    <property type="match status" value="1"/>
</dbReference>
<dbReference type="SUPFAM" id="SSF81593">
    <property type="entry name" value="Nucleotidyltransferase substrate binding subunit/domain"/>
    <property type="match status" value="1"/>
</dbReference>
<organism evidence="2 3">
    <name type="scientific">Candidatus Thermokryptus mobilis</name>
    <dbReference type="NCBI Taxonomy" id="1643428"/>
    <lineage>
        <taxon>Bacteria</taxon>
        <taxon>Pseudomonadati</taxon>
        <taxon>Candidatus Kryptoniota</taxon>
        <taxon>Candidatus Thermokryptus</taxon>
    </lineage>
</organism>